<dbReference type="Proteomes" id="UP000007801">
    <property type="component" value="Unassembled WGS sequence"/>
</dbReference>
<dbReference type="InterPro" id="IPR044822">
    <property type="entry name" value="Myb_DNA-bind_4"/>
</dbReference>
<dbReference type="GO" id="GO:0016604">
    <property type="term" value="C:nuclear body"/>
    <property type="evidence" value="ECO:0007669"/>
    <property type="project" value="TreeGrafter"/>
</dbReference>
<sequence length="230" mass="27368">MSRRGRPMKKRKFMWSDAATDRLVKMWVDKSDQIKGYGRHTLIHQEMAKELKDYGPTPTEIKAKLDCMKKRYRRELGRMVSMQDVSSDWRYFDSLHHIFKHEHARAAFRNNDSVQIKKEEDSYEDEASENSIDFFYPGMEAEEEADMAAEMKSEADTETGTEPEIEHEEHEEPIPKPKYYKRKKSLISLERERLAVQKETLNVMRSMVREMSNFHASFLITYKKQKKRST</sequence>
<dbReference type="OrthoDB" id="691673at2759"/>
<dbReference type="GO" id="GO:0045893">
    <property type="term" value="P:positive regulation of DNA-templated transcription"/>
    <property type="evidence" value="ECO:0007669"/>
    <property type="project" value="TreeGrafter"/>
</dbReference>
<dbReference type="PANTHER" id="PTHR22666">
    <property type="entry name" value="MYB_SANT-LIKE DNA-BINDING DOMAIN-CONTAINING PROTEIN 1"/>
    <property type="match status" value="1"/>
</dbReference>
<dbReference type="InterPro" id="IPR026095">
    <property type="entry name" value="Myb/SANT-like_DNA-bd_dom_prot"/>
</dbReference>
<accession>B3M8S7</accession>
<feature type="compositionally biased region" description="Acidic residues" evidence="1">
    <location>
        <begin position="156"/>
        <end position="166"/>
    </location>
</feature>
<organism evidence="3 4">
    <name type="scientific">Drosophila ananassae</name>
    <name type="common">Fruit fly</name>
    <dbReference type="NCBI Taxonomy" id="7217"/>
    <lineage>
        <taxon>Eukaryota</taxon>
        <taxon>Metazoa</taxon>
        <taxon>Ecdysozoa</taxon>
        <taxon>Arthropoda</taxon>
        <taxon>Hexapoda</taxon>
        <taxon>Insecta</taxon>
        <taxon>Pterygota</taxon>
        <taxon>Neoptera</taxon>
        <taxon>Endopterygota</taxon>
        <taxon>Diptera</taxon>
        <taxon>Brachycera</taxon>
        <taxon>Muscomorpha</taxon>
        <taxon>Ephydroidea</taxon>
        <taxon>Drosophilidae</taxon>
        <taxon>Drosophila</taxon>
        <taxon>Sophophora</taxon>
    </lineage>
</organism>
<dbReference type="EMBL" id="CH902618">
    <property type="protein sequence ID" value="EDV41078.2"/>
    <property type="molecule type" value="Genomic_DNA"/>
</dbReference>
<dbReference type="Pfam" id="PF13837">
    <property type="entry name" value="Myb_DNA-bind_4"/>
    <property type="match status" value="1"/>
</dbReference>
<dbReference type="STRING" id="7217.B3M8S7"/>
<feature type="domain" description="Myb/SANT-like DNA-binding" evidence="2">
    <location>
        <begin position="14"/>
        <end position="98"/>
    </location>
</feature>
<reference evidence="3 4" key="1">
    <citation type="journal article" date="2007" name="Nature">
        <title>Evolution of genes and genomes on the Drosophila phylogeny.</title>
        <authorList>
            <consortium name="Drosophila 12 Genomes Consortium"/>
            <person name="Clark A.G."/>
            <person name="Eisen M.B."/>
            <person name="Smith D.R."/>
            <person name="Bergman C.M."/>
            <person name="Oliver B."/>
            <person name="Markow T.A."/>
            <person name="Kaufman T.C."/>
            <person name="Kellis M."/>
            <person name="Gelbart W."/>
            <person name="Iyer V.N."/>
            <person name="Pollard D.A."/>
            <person name="Sackton T.B."/>
            <person name="Larracuente A.M."/>
            <person name="Singh N.D."/>
            <person name="Abad J.P."/>
            <person name="Abt D.N."/>
            <person name="Adryan B."/>
            <person name="Aguade M."/>
            <person name="Akashi H."/>
            <person name="Anderson W.W."/>
            <person name="Aquadro C.F."/>
            <person name="Ardell D.H."/>
            <person name="Arguello R."/>
            <person name="Artieri C.G."/>
            <person name="Barbash D.A."/>
            <person name="Barker D."/>
            <person name="Barsanti P."/>
            <person name="Batterham P."/>
            <person name="Batzoglou S."/>
            <person name="Begun D."/>
            <person name="Bhutkar A."/>
            <person name="Blanco E."/>
            <person name="Bosak S.A."/>
            <person name="Bradley R.K."/>
            <person name="Brand A.D."/>
            <person name="Brent M.R."/>
            <person name="Brooks A.N."/>
            <person name="Brown R.H."/>
            <person name="Butlin R.K."/>
            <person name="Caggese C."/>
            <person name="Calvi B.R."/>
            <person name="Bernardo de Carvalho A."/>
            <person name="Caspi A."/>
            <person name="Castrezana S."/>
            <person name="Celniker S.E."/>
            <person name="Chang J.L."/>
            <person name="Chapple C."/>
            <person name="Chatterji S."/>
            <person name="Chinwalla A."/>
            <person name="Civetta A."/>
            <person name="Clifton S.W."/>
            <person name="Comeron J.M."/>
            <person name="Costello J.C."/>
            <person name="Coyne J.A."/>
            <person name="Daub J."/>
            <person name="David R.G."/>
            <person name="Delcher A.L."/>
            <person name="Delehaunty K."/>
            <person name="Do C.B."/>
            <person name="Ebling H."/>
            <person name="Edwards K."/>
            <person name="Eickbush T."/>
            <person name="Evans J.D."/>
            <person name="Filipski A."/>
            <person name="Findeiss S."/>
            <person name="Freyhult E."/>
            <person name="Fulton L."/>
            <person name="Fulton R."/>
            <person name="Garcia A.C."/>
            <person name="Gardiner A."/>
            <person name="Garfield D.A."/>
            <person name="Garvin B.E."/>
            <person name="Gibson G."/>
            <person name="Gilbert D."/>
            <person name="Gnerre S."/>
            <person name="Godfrey J."/>
            <person name="Good R."/>
            <person name="Gotea V."/>
            <person name="Gravely B."/>
            <person name="Greenberg A.J."/>
            <person name="Griffiths-Jones S."/>
            <person name="Gross S."/>
            <person name="Guigo R."/>
            <person name="Gustafson E.A."/>
            <person name="Haerty W."/>
            <person name="Hahn M.W."/>
            <person name="Halligan D.L."/>
            <person name="Halpern A.L."/>
            <person name="Halter G.M."/>
            <person name="Han M.V."/>
            <person name="Heger A."/>
            <person name="Hillier L."/>
            <person name="Hinrichs A.S."/>
            <person name="Holmes I."/>
            <person name="Hoskins R.A."/>
            <person name="Hubisz M.J."/>
            <person name="Hultmark D."/>
            <person name="Huntley M.A."/>
            <person name="Jaffe D.B."/>
            <person name="Jagadeeshan S."/>
            <person name="Jeck W.R."/>
            <person name="Johnson J."/>
            <person name="Jones C.D."/>
            <person name="Jordan W.C."/>
            <person name="Karpen G.H."/>
            <person name="Kataoka E."/>
            <person name="Keightley P.D."/>
            <person name="Kheradpour P."/>
            <person name="Kirkness E.F."/>
            <person name="Koerich L.B."/>
            <person name="Kristiansen K."/>
            <person name="Kudrna D."/>
            <person name="Kulathinal R.J."/>
            <person name="Kumar S."/>
            <person name="Kwok R."/>
            <person name="Lander E."/>
            <person name="Langley C.H."/>
            <person name="Lapoint R."/>
            <person name="Lazzaro B.P."/>
            <person name="Lee S.J."/>
            <person name="Levesque L."/>
            <person name="Li R."/>
            <person name="Lin C.F."/>
            <person name="Lin M.F."/>
            <person name="Lindblad-Toh K."/>
            <person name="Llopart A."/>
            <person name="Long M."/>
            <person name="Low L."/>
            <person name="Lozovsky E."/>
            <person name="Lu J."/>
            <person name="Luo M."/>
            <person name="Machado C.A."/>
            <person name="Makalowski W."/>
            <person name="Marzo M."/>
            <person name="Matsuda M."/>
            <person name="Matzkin L."/>
            <person name="McAllister B."/>
            <person name="McBride C.S."/>
            <person name="McKernan B."/>
            <person name="McKernan K."/>
            <person name="Mendez-Lago M."/>
            <person name="Minx P."/>
            <person name="Mollenhauer M.U."/>
            <person name="Montooth K."/>
            <person name="Mount S.M."/>
            <person name="Mu X."/>
            <person name="Myers E."/>
            <person name="Negre B."/>
            <person name="Newfeld S."/>
            <person name="Nielsen R."/>
            <person name="Noor M.A."/>
            <person name="O'Grady P."/>
            <person name="Pachter L."/>
            <person name="Papaceit M."/>
            <person name="Parisi M.J."/>
            <person name="Parisi M."/>
            <person name="Parts L."/>
            <person name="Pedersen J.S."/>
            <person name="Pesole G."/>
            <person name="Phillippy A.M."/>
            <person name="Ponting C.P."/>
            <person name="Pop M."/>
            <person name="Porcelli D."/>
            <person name="Powell J.R."/>
            <person name="Prohaska S."/>
            <person name="Pruitt K."/>
            <person name="Puig M."/>
            <person name="Quesneville H."/>
            <person name="Ram K.R."/>
            <person name="Rand D."/>
            <person name="Rasmussen M.D."/>
            <person name="Reed L.K."/>
            <person name="Reenan R."/>
            <person name="Reily A."/>
            <person name="Remington K.A."/>
            <person name="Rieger T.T."/>
            <person name="Ritchie M.G."/>
            <person name="Robin C."/>
            <person name="Rogers Y.H."/>
            <person name="Rohde C."/>
            <person name="Rozas J."/>
            <person name="Rubenfield M.J."/>
            <person name="Ruiz A."/>
            <person name="Russo S."/>
            <person name="Salzberg S.L."/>
            <person name="Sanchez-Gracia A."/>
            <person name="Saranga D.J."/>
            <person name="Sato H."/>
            <person name="Schaeffer S.W."/>
            <person name="Schatz M.C."/>
            <person name="Schlenke T."/>
            <person name="Schwartz R."/>
            <person name="Segarra C."/>
            <person name="Singh R.S."/>
            <person name="Sirot L."/>
            <person name="Sirota M."/>
            <person name="Sisneros N.B."/>
            <person name="Smith C.D."/>
            <person name="Smith T.F."/>
            <person name="Spieth J."/>
            <person name="Stage D.E."/>
            <person name="Stark A."/>
            <person name="Stephan W."/>
            <person name="Strausberg R.L."/>
            <person name="Strempel S."/>
            <person name="Sturgill D."/>
            <person name="Sutton G."/>
            <person name="Sutton G.G."/>
            <person name="Tao W."/>
            <person name="Teichmann S."/>
            <person name="Tobari Y.N."/>
            <person name="Tomimura Y."/>
            <person name="Tsolas J.M."/>
            <person name="Valente V.L."/>
            <person name="Venter E."/>
            <person name="Venter J.C."/>
            <person name="Vicario S."/>
            <person name="Vieira F.G."/>
            <person name="Vilella A.J."/>
            <person name="Villasante A."/>
            <person name="Walenz B."/>
            <person name="Wang J."/>
            <person name="Wasserman M."/>
            <person name="Watts T."/>
            <person name="Wilson D."/>
            <person name="Wilson R.K."/>
            <person name="Wing R.A."/>
            <person name="Wolfner M.F."/>
            <person name="Wong A."/>
            <person name="Wong G.K."/>
            <person name="Wu C.I."/>
            <person name="Wu G."/>
            <person name="Yamamoto D."/>
            <person name="Yang H.P."/>
            <person name="Yang S.P."/>
            <person name="Yorke J.A."/>
            <person name="Yoshida K."/>
            <person name="Zdobnov E."/>
            <person name="Zhang P."/>
            <person name="Zhang Y."/>
            <person name="Zimin A.V."/>
            <person name="Baldwin J."/>
            <person name="Abdouelleil A."/>
            <person name="Abdulkadir J."/>
            <person name="Abebe A."/>
            <person name="Abera B."/>
            <person name="Abreu J."/>
            <person name="Acer S.C."/>
            <person name="Aftuck L."/>
            <person name="Alexander A."/>
            <person name="An P."/>
            <person name="Anderson E."/>
            <person name="Anderson S."/>
            <person name="Arachi H."/>
            <person name="Azer M."/>
            <person name="Bachantsang P."/>
            <person name="Barry A."/>
            <person name="Bayul T."/>
            <person name="Berlin A."/>
            <person name="Bessette D."/>
            <person name="Bloom T."/>
            <person name="Blye J."/>
            <person name="Boguslavskiy L."/>
            <person name="Bonnet C."/>
            <person name="Boukhgalter B."/>
            <person name="Bourzgui I."/>
            <person name="Brown A."/>
            <person name="Cahill P."/>
            <person name="Channer S."/>
            <person name="Cheshatsang Y."/>
            <person name="Chuda L."/>
            <person name="Citroen M."/>
            <person name="Collymore A."/>
            <person name="Cooke P."/>
            <person name="Costello M."/>
            <person name="D'Aco K."/>
            <person name="Daza R."/>
            <person name="De Haan G."/>
            <person name="DeGray S."/>
            <person name="DeMaso C."/>
            <person name="Dhargay N."/>
            <person name="Dooley K."/>
            <person name="Dooley E."/>
            <person name="Doricent M."/>
            <person name="Dorje P."/>
            <person name="Dorjee K."/>
            <person name="Dupes A."/>
            <person name="Elong R."/>
            <person name="Falk J."/>
            <person name="Farina A."/>
            <person name="Faro S."/>
            <person name="Ferguson D."/>
            <person name="Fisher S."/>
            <person name="Foley C.D."/>
            <person name="Franke A."/>
            <person name="Friedrich D."/>
            <person name="Gadbois L."/>
            <person name="Gearin G."/>
            <person name="Gearin C.R."/>
            <person name="Giannoukos G."/>
            <person name="Goode T."/>
            <person name="Graham J."/>
            <person name="Grandbois E."/>
            <person name="Grewal S."/>
            <person name="Gyaltsen K."/>
            <person name="Hafez N."/>
            <person name="Hagos B."/>
            <person name="Hall J."/>
            <person name="Henson C."/>
            <person name="Hollinger A."/>
            <person name="Honan T."/>
            <person name="Huard M.D."/>
            <person name="Hughes L."/>
            <person name="Hurhula B."/>
            <person name="Husby M.E."/>
            <person name="Kamat A."/>
            <person name="Kanga B."/>
            <person name="Kashin S."/>
            <person name="Khazanovich D."/>
            <person name="Kisner P."/>
            <person name="Lance K."/>
            <person name="Lara M."/>
            <person name="Lee W."/>
            <person name="Lennon N."/>
            <person name="Letendre F."/>
            <person name="LeVine R."/>
            <person name="Lipovsky A."/>
            <person name="Liu X."/>
            <person name="Liu J."/>
            <person name="Liu S."/>
            <person name="Lokyitsang T."/>
            <person name="Lokyitsang Y."/>
            <person name="Lubonja R."/>
            <person name="Lui A."/>
            <person name="MacDonald P."/>
            <person name="Magnisalis V."/>
            <person name="Maru K."/>
            <person name="Matthews C."/>
            <person name="McCusker W."/>
            <person name="McDonough S."/>
            <person name="Mehta T."/>
            <person name="Meldrim J."/>
            <person name="Meneus L."/>
            <person name="Mihai O."/>
            <person name="Mihalev A."/>
            <person name="Mihova T."/>
            <person name="Mittelman R."/>
            <person name="Mlenga V."/>
            <person name="Montmayeur A."/>
            <person name="Mulrain L."/>
            <person name="Navidi A."/>
            <person name="Naylor J."/>
            <person name="Negash T."/>
            <person name="Nguyen T."/>
            <person name="Nguyen N."/>
            <person name="Nicol R."/>
            <person name="Norbu C."/>
            <person name="Norbu N."/>
            <person name="Novod N."/>
            <person name="O'Neill B."/>
            <person name="Osman S."/>
            <person name="Markiewicz E."/>
            <person name="Oyono O.L."/>
            <person name="Patti C."/>
            <person name="Phunkhang P."/>
            <person name="Pierre F."/>
            <person name="Priest M."/>
            <person name="Raghuraman S."/>
            <person name="Rege F."/>
            <person name="Reyes R."/>
            <person name="Rise C."/>
            <person name="Rogov P."/>
            <person name="Ross K."/>
            <person name="Ryan E."/>
            <person name="Settipalli S."/>
            <person name="Shea T."/>
            <person name="Sherpa N."/>
            <person name="Shi L."/>
            <person name="Shih D."/>
            <person name="Sparrow T."/>
            <person name="Spaulding J."/>
            <person name="Stalker J."/>
            <person name="Stange-Thomann N."/>
            <person name="Stavropoulos S."/>
            <person name="Stone C."/>
            <person name="Strader C."/>
            <person name="Tesfaye S."/>
            <person name="Thomson T."/>
            <person name="Thoulutsang Y."/>
            <person name="Thoulutsang D."/>
            <person name="Topham K."/>
            <person name="Topping I."/>
            <person name="Tsamla T."/>
            <person name="Vassiliev H."/>
            <person name="Vo A."/>
            <person name="Wangchuk T."/>
            <person name="Wangdi T."/>
            <person name="Weiand M."/>
            <person name="Wilkinson J."/>
            <person name="Wilson A."/>
            <person name="Yadav S."/>
            <person name="Young G."/>
            <person name="Yu Q."/>
            <person name="Zembek L."/>
            <person name="Zhong D."/>
            <person name="Zimmer A."/>
            <person name="Zwirko Z."/>
            <person name="Jaffe D.B."/>
            <person name="Alvarez P."/>
            <person name="Brockman W."/>
            <person name="Butler J."/>
            <person name="Chin C."/>
            <person name="Gnerre S."/>
            <person name="Grabherr M."/>
            <person name="Kleber M."/>
            <person name="Mauceli E."/>
            <person name="MacCallum I."/>
        </authorList>
    </citation>
    <scope>NUCLEOTIDE SEQUENCE [LARGE SCALE GENOMIC DNA]</scope>
    <source>
        <strain evidence="4">Tucson 14024-0371.13</strain>
    </source>
</reference>
<gene>
    <name evidence="3" type="primary">Dana\GF10838</name>
    <name evidence="3" type="synonym">dana_GLEANR_10796</name>
    <name evidence="3" type="ORF">GF10838</name>
</gene>
<dbReference type="PANTHER" id="PTHR22666:SF3">
    <property type="entry name" value="MYB_SANT-LIKE DNA-BINDING DOMAIN-CONTAINING PROTEIN 1"/>
    <property type="match status" value="1"/>
</dbReference>
<feature type="region of interest" description="Disordered" evidence="1">
    <location>
        <begin position="150"/>
        <end position="177"/>
    </location>
</feature>
<dbReference type="GeneID" id="6493705"/>
<dbReference type="HOGENOM" id="CLU_1429380_0_0_1"/>
<evidence type="ECO:0000259" key="2">
    <source>
        <dbReference type="Pfam" id="PF13837"/>
    </source>
</evidence>
<evidence type="ECO:0000313" key="4">
    <source>
        <dbReference type="Proteomes" id="UP000007801"/>
    </source>
</evidence>
<proteinExistence type="predicted"/>
<keyword evidence="4" id="KW-1185">Reference proteome</keyword>
<evidence type="ECO:0000313" key="3">
    <source>
        <dbReference type="EMBL" id="EDV41078.2"/>
    </source>
</evidence>
<dbReference type="InParanoid" id="B3M8S7"/>
<dbReference type="KEGG" id="dan:6493705"/>
<name>B3M8S7_DROAN</name>
<evidence type="ECO:0000256" key="1">
    <source>
        <dbReference type="SAM" id="MobiDB-lite"/>
    </source>
</evidence>
<protein>
    <recommendedName>
        <fullName evidence="2">Myb/SANT-like DNA-binding domain-containing protein</fullName>
    </recommendedName>
</protein>
<dbReference type="AlphaFoldDB" id="B3M8S7"/>